<evidence type="ECO:0000259" key="8">
    <source>
        <dbReference type="PROSITE" id="PS50850"/>
    </source>
</evidence>
<evidence type="ECO:0000256" key="6">
    <source>
        <dbReference type="ARBA" id="ARBA00023136"/>
    </source>
</evidence>
<evidence type="ECO:0000313" key="9">
    <source>
        <dbReference type="EMBL" id="MBG6067000.1"/>
    </source>
</evidence>
<evidence type="ECO:0000256" key="7">
    <source>
        <dbReference type="SAM" id="Phobius"/>
    </source>
</evidence>
<evidence type="ECO:0000256" key="4">
    <source>
        <dbReference type="ARBA" id="ARBA00022692"/>
    </source>
</evidence>
<sequence length="532" mass="55145">MTNTNPPEVAEAQQLPVTRHLGWALALISVTQLLIVLDGSIVTIALPFIGADLDMSGAGLTWLTIGYALFFGGLLLLGGRLGDMFGYRRMLVTGMVGFAVASVLGGLAANGPLLLGVRILQGSSAALIAPAALALVTTTFPLGAARNRAFGVYAAMSGAGAGIGLIIGGWLTSMDSFVGIELDGWRLTFLLNVPIALAIAVLAPELLRESPRRRGLVDVPGTITGSLGIVGLVYGLTRPGEGHGWDDPATIGTLAVSVAMLVIFVLIERRAAHPLLPLRIFRNRVRAGGYLALTLAMASMFAMFYFLTLFVQQILGYSPLRTGIAFLPFALGIVVTATVAGRTMTRIQPRIIAGIGTLLAAFSMAMFSRLSVDDSPAAAALAATGGTTVGGNVSYWGQVFPYLITMAVGMGMVLAGLTPASLHRLAPQDTGVGSGLFNAAQQLGGSVGLAVLSSVSLHFAGQRTEQVVGPITTALPGDPEAVGRALLQATFTEGITHAFLVGSILLLIASLIVWTNTRVQPNDAGTDDQNMG</sequence>
<comment type="caution">
    <text evidence="9">The sequence shown here is derived from an EMBL/GenBank/DDBJ whole genome shotgun (WGS) entry which is preliminary data.</text>
</comment>
<keyword evidence="3" id="KW-1003">Cell membrane</keyword>
<keyword evidence="2" id="KW-0813">Transport</keyword>
<feature type="transmembrane region" description="Helical" evidence="7">
    <location>
        <begin position="21"/>
        <end position="48"/>
    </location>
</feature>
<dbReference type="Pfam" id="PF07690">
    <property type="entry name" value="MFS_1"/>
    <property type="match status" value="1"/>
</dbReference>
<dbReference type="Gene3D" id="1.20.1250.20">
    <property type="entry name" value="MFS general substrate transporter like domains"/>
    <property type="match status" value="1"/>
</dbReference>
<feature type="transmembrane region" description="Helical" evidence="7">
    <location>
        <begin position="323"/>
        <end position="340"/>
    </location>
</feature>
<dbReference type="RefSeq" id="WP_196927699.1">
    <property type="nucleotide sequence ID" value="NZ_JADOTX010000001.1"/>
</dbReference>
<keyword evidence="4 7" id="KW-0812">Transmembrane</keyword>
<protein>
    <submittedName>
        <fullName evidence="9">EmrB/QacA subfamily drug resistance transporter</fullName>
    </submittedName>
</protein>
<keyword evidence="10" id="KW-1185">Reference proteome</keyword>
<comment type="subcellular location">
    <subcellularLocation>
        <location evidence="1">Cell membrane</location>
        <topology evidence="1">Multi-pass membrane protein</topology>
    </subcellularLocation>
</comment>
<dbReference type="InterPro" id="IPR020846">
    <property type="entry name" value="MFS_dom"/>
</dbReference>
<dbReference type="PROSITE" id="PS50850">
    <property type="entry name" value="MFS"/>
    <property type="match status" value="1"/>
</dbReference>
<dbReference type="CDD" id="cd17321">
    <property type="entry name" value="MFS_MMR_MDR_like"/>
    <property type="match status" value="1"/>
</dbReference>
<feature type="transmembrane region" description="Helical" evidence="7">
    <location>
        <begin position="115"/>
        <end position="138"/>
    </location>
</feature>
<evidence type="ECO:0000313" key="10">
    <source>
        <dbReference type="Proteomes" id="UP000614915"/>
    </source>
</evidence>
<dbReference type="PANTHER" id="PTHR42718">
    <property type="entry name" value="MAJOR FACILITATOR SUPERFAMILY MULTIDRUG TRANSPORTER MFSC"/>
    <property type="match status" value="1"/>
</dbReference>
<name>A0ABS0JIX0_9ACTN</name>
<keyword evidence="6 7" id="KW-0472">Membrane</keyword>
<feature type="transmembrane region" description="Helical" evidence="7">
    <location>
        <begin position="288"/>
        <end position="311"/>
    </location>
</feature>
<dbReference type="InterPro" id="IPR036259">
    <property type="entry name" value="MFS_trans_sf"/>
</dbReference>
<feature type="transmembrane region" description="Helical" evidence="7">
    <location>
        <begin position="249"/>
        <end position="267"/>
    </location>
</feature>
<dbReference type="SUPFAM" id="SSF103473">
    <property type="entry name" value="MFS general substrate transporter"/>
    <property type="match status" value="1"/>
</dbReference>
<gene>
    <name evidence="9" type="ORF">IW248_003287</name>
</gene>
<feature type="domain" description="Major facilitator superfamily (MFS) profile" evidence="8">
    <location>
        <begin position="24"/>
        <end position="521"/>
    </location>
</feature>
<proteinExistence type="predicted"/>
<feature type="transmembrane region" description="Helical" evidence="7">
    <location>
        <begin position="60"/>
        <end position="78"/>
    </location>
</feature>
<dbReference type="EMBL" id="JADOTX010000001">
    <property type="protein sequence ID" value="MBG6067000.1"/>
    <property type="molecule type" value="Genomic_DNA"/>
</dbReference>
<dbReference type="Gene3D" id="1.20.1720.10">
    <property type="entry name" value="Multidrug resistance protein D"/>
    <property type="match status" value="1"/>
</dbReference>
<organism evidence="9 10">
    <name type="scientific">Micromonospora ureilytica</name>
    <dbReference type="NCBI Taxonomy" id="709868"/>
    <lineage>
        <taxon>Bacteria</taxon>
        <taxon>Bacillati</taxon>
        <taxon>Actinomycetota</taxon>
        <taxon>Actinomycetes</taxon>
        <taxon>Micromonosporales</taxon>
        <taxon>Micromonosporaceae</taxon>
        <taxon>Micromonospora</taxon>
    </lineage>
</organism>
<feature type="transmembrane region" description="Helical" evidence="7">
    <location>
        <begin position="184"/>
        <end position="203"/>
    </location>
</feature>
<keyword evidence="5 7" id="KW-1133">Transmembrane helix</keyword>
<feature type="transmembrane region" description="Helical" evidence="7">
    <location>
        <begin position="352"/>
        <end position="372"/>
    </location>
</feature>
<feature type="transmembrane region" description="Helical" evidence="7">
    <location>
        <begin position="494"/>
        <end position="514"/>
    </location>
</feature>
<feature type="transmembrane region" description="Helical" evidence="7">
    <location>
        <begin position="399"/>
        <end position="417"/>
    </location>
</feature>
<feature type="transmembrane region" description="Helical" evidence="7">
    <location>
        <begin position="215"/>
        <end position="237"/>
    </location>
</feature>
<dbReference type="Proteomes" id="UP000614915">
    <property type="component" value="Unassembled WGS sequence"/>
</dbReference>
<reference evidence="9 10" key="1">
    <citation type="submission" date="2020-11" db="EMBL/GenBank/DDBJ databases">
        <title>Sequencing the genomes of 1000 actinobacteria strains.</title>
        <authorList>
            <person name="Klenk H.-P."/>
        </authorList>
    </citation>
    <scope>NUCLEOTIDE SEQUENCE [LARGE SCALE GENOMIC DNA]</scope>
    <source>
        <strain evidence="9 10">DSM 101692</strain>
    </source>
</reference>
<dbReference type="InterPro" id="IPR011701">
    <property type="entry name" value="MFS"/>
</dbReference>
<feature type="transmembrane region" description="Helical" evidence="7">
    <location>
        <begin position="150"/>
        <end position="172"/>
    </location>
</feature>
<evidence type="ECO:0000256" key="1">
    <source>
        <dbReference type="ARBA" id="ARBA00004651"/>
    </source>
</evidence>
<evidence type="ECO:0000256" key="3">
    <source>
        <dbReference type="ARBA" id="ARBA00022475"/>
    </source>
</evidence>
<evidence type="ECO:0000256" key="2">
    <source>
        <dbReference type="ARBA" id="ARBA00022448"/>
    </source>
</evidence>
<accession>A0ABS0JIX0</accession>
<feature type="transmembrane region" description="Helical" evidence="7">
    <location>
        <begin position="90"/>
        <end position="109"/>
    </location>
</feature>
<evidence type="ECO:0000256" key="5">
    <source>
        <dbReference type="ARBA" id="ARBA00022989"/>
    </source>
</evidence>
<dbReference type="PANTHER" id="PTHR42718:SF46">
    <property type="entry name" value="BLR6921 PROTEIN"/>
    <property type="match status" value="1"/>
</dbReference>